<organism evidence="13 14">
    <name type="scientific">Clostridium bornimense</name>
    <dbReference type="NCBI Taxonomy" id="1216932"/>
    <lineage>
        <taxon>Bacteria</taxon>
        <taxon>Bacillati</taxon>
        <taxon>Bacillota</taxon>
        <taxon>Clostridia</taxon>
        <taxon>Eubacteriales</taxon>
        <taxon>Clostridiaceae</taxon>
        <taxon>Clostridium</taxon>
    </lineage>
</organism>
<dbReference type="InterPro" id="IPR044751">
    <property type="entry name" value="Ion_transp-like_CBS"/>
</dbReference>
<accession>W6RWD7</accession>
<evidence type="ECO:0000256" key="5">
    <source>
        <dbReference type="ARBA" id="ARBA00022989"/>
    </source>
</evidence>
<dbReference type="PANTHER" id="PTHR43099">
    <property type="entry name" value="UPF0053 PROTEIN YRKA"/>
    <property type="match status" value="1"/>
</dbReference>
<keyword evidence="4" id="KW-0677">Repeat</keyword>
<evidence type="ECO:0000256" key="7">
    <source>
        <dbReference type="ARBA" id="ARBA00023136"/>
    </source>
</evidence>
<feature type="transmembrane region" description="Helical" evidence="10">
    <location>
        <begin position="59"/>
        <end position="79"/>
    </location>
</feature>
<dbReference type="SUPFAM" id="SSF54631">
    <property type="entry name" value="CBS-domain pair"/>
    <property type="match status" value="1"/>
</dbReference>
<dbReference type="InterPro" id="IPR046342">
    <property type="entry name" value="CBS_dom_sf"/>
</dbReference>
<keyword evidence="7 9" id="KW-0472">Membrane</keyword>
<evidence type="ECO:0000256" key="6">
    <source>
        <dbReference type="ARBA" id="ARBA00023122"/>
    </source>
</evidence>
<dbReference type="eggNOG" id="COG1253">
    <property type="taxonomic scope" value="Bacteria"/>
</dbReference>
<dbReference type="InterPro" id="IPR000644">
    <property type="entry name" value="CBS_dom"/>
</dbReference>
<dbReference type="HOGENOM" id="CLU_015237_4_0_9"/>
<keyword evidence="3 9" id="KW-0812">Transmembrane</keyword>
<dbReference type="Pfam" id="PF01595">
    <property type="entry name" value="CNNM"/>
    <property type="match status" value="1"/>
</dbReference>
<evidence type="ECO:0000256" key="10">
    <source>
        <dbReference type="SAM" id="Phobius"/>
    </source>
</evidence>
<dbReference type="InterPro" id="IPR051676">
    <property type="entry name" value="UPF0053_domain"/>
</dbReference>
<keyword evidence="14" id="KW-1185">Reference proteome</keyword>
<evidence type="ECO:0000256" key="4">
    <source>
        <dbReference type="ARBA" id="ARBA00022737"/>
    </source>
</evidence>
<feature type="domain" description="CBS" evidence="11">
    <location>
        <begin position="218"/>
        <end position="279"/>
    </location>
</feature>
<evidence type="ECO:0000256" key="8">
    <source>
        <dbReference type="PROSITE-ProRule" id="PRU00703"/>
    </source>
</evidence>
<keyword evidence="2" id="KW-1003">Cell membrane</keyword>
<dbReference type="OrthoDB" id="9798188at2"/>
<keyword evidence="5 9" id="KW-1133">Transmembrane helix</keyword>
<feature type="transmembrane region" description="Helical" evidence="10">
    <location>
        <begin position="99"/>
        <end position="120"/>
    </location>
</feature>
<feature type="domain" description="CNNM transmembrane" evidence="12">
    <location>
        <begin position="1"/>
        <end position="202"/>
    </location>
</feature>
<evidence type="ECO:0000259" key="12">
    <source>
        <dbReference type="PROSITE" id="PS51846"/>
    </source>
</evidence>
<dbReference type="Gene3D" id="3.10.580.10">
    <property type="entry name" value="CBS-domain"/>
    <property type="match status" value="1"/>
</dbReference>
<dbReference type="AlphaFoldDB" id="W6RWD7"/>
<feature type="transmembrane region" description="Helical" evidence="10">
    <location>
        <begin position="6"/>
        <end position="29"/>
    </location>
</feature>
<evidence type="ECO:0000313" key="14">
    <source>
        <dbReference type="Proteomes" id="UP000019426"/>
    </source>
</evidence>
<dbReference type="EMBL" id="HG917868">
    <property type="protein sequence ID" value="CDM68991.1"/>
    <property type="molecule type" value="Genomic_DNA"/>
</dbReference>
<evidence type="ECO:0000256" key="9">
    <source>
        <dbReference type="PROSITE-ProRule" id="PRU01193"/>
    </source>
</evidence>
<evidence type="ECO:0000259" key="11">
    <source>
        <dbReference type="PROSITE" id="PS51371"/>
    </source>
</evidence>
<dbReference type="Pfam" id="PF00571">
    <property type="entry name" value="CBS"/>
    <property type="match status" value="2"/>
</dbReference>
<name>W6RWD7_9CLOT</name>
<dbReference type="GO" id="GO:0005886">
    <property type="term" value="C:plasma membrane"/>
    <property type="evidence" value="ECO:0007669"/>
    <property type="project" value="UniProtKB-SubCell"/>
</dbReference>
<feature type="domain" description="CBS" evidence="11">
    <location>
        <begin position="282"/>
        <end position="339"/>
    </location>
</feature>
<dbReference type="PATRIC" id="fig|1216932.3.peg.1831"/>
<proteinExistence type="predicted"/>
<dbReference type="RefSeq" id="WP_044039864.1">
    <property type="nucleotide sequence ID" value="NZ_HG917868.1"/>
</dbReference>
<evidence type="ECO:0000256" key="2">
    <source>
        <dbReference type="ARBA" id="ARBA00022475"/>
    </source>
</evidence>
<reference evidence="13 14" key="1">
    <citation type="submission" date="2013-11" db="EMBL/GenBank/DDBJ databases">
        <title>Complete genome sequence of Clostridum sp. M2/40.</title>
        <authorList>
            <person name="Wibberg D."/>
            <person name="Puehler A."/>
            <person name="Schlueter A."/>
        </authorList>
    </citation>
    <scope>NUCLEOTIDE SEQUENCE [LARGE SCALE GENOMIC DNA]</scope>
    <source>
        <strain evidence="14">M2/40</strain>
    </source>
</reference>
<evidence type="ECO:0000256" key="3">
    <source>
        <dbReference type="ARBA" id="ARBA00022692"/>
    </source>
</evidence>
<dbReference type="KEGG" id="clt:CM240_1833"/>
<sequence length="342" mass="38601">MESSLIRVAAIVILILINAYFVALEFAIVQIRSSKIDMLIQEGNKRALKCKIVKDNLNSYLSSTQLGITLVGLFLGWIGEPTVSELIGPLLDHITSNNGIKTTISFVFSFALITLLEVVFGELVPKAMALAKTEKCNLMLDGSLVIFHKLTYPITVAFDKLTEVCLKPFGIEIVDESQEVYTRDELEMLVNQSIDDKRDQMLLSNAFQFSDCKAEDIMIHRTKMVCIDINASQEEVVNIITNNGYTRYPIIDKEKDNIIGFVHVRDIYRDIVADDKLDLNSCIRTVSFFPEDIKIRDIFKQLKEKKEQIAIVVDEFGGTSGLLSLEDIIEELVGDIEDEFDE</sequence>
<gene>
    <name evidence="13" type="ORF">CM240_1833</name>
</gene>
<dbReference type="CDD" id="cd04590">
    <property type="entry name" value="CBS_pair_CorC_HlyC_assoc"/>
    <property type="match status" value="1"/>
</dbReference>
<evidence type="ECO:0000313" key="13">
    <source>
        <dbReference type="EMBL" id="CDM68991.1"/>
    </source>
</evidence>
<dbReference type="FunFam" id="3.10.580.10:FF:000002">
    <property type="entry name" value="Magnesium/cobalt efflux protein CorC"/>
    <property type="match status" value="1"/>
</dbReference>
<dbReference type="PANTHER" id="PTHR43099:SF2">
    <property type="entry name" value="UPF0053 PROTEIN YRKA"/>
    <property type="match status" value="1"/>
</dbReference>
<keyword evidence="6 8" id="KW-0129">CBS domain</keyword>
<dbReference type="PROSITE" id="PS51371">
    <property type="entry name" value="CBS"/>
    <property type="match status" value="2"/>
</dbReference>
<dbReference type="PROSITE" id="PS51846">
    <property type="entry name" value="CNNM"/>
    <property type="match status" value="1"/>
</dbReference>
<protein>
    <submittedName>
        <fullName evidence="13">Putative transporter</fullName>
    </submittedName>
</protein>
<dbReference type="SMART" id="SM00116">
    <property type="entry name" value="CBS"/>
    <property type="match status" value="2"/>
</dbReference>
<comment type="subcellular location">
    <subcellularLocation>
        <location evidence="1">Cell membrane</location>
        <topology evidence="1">Multi-pass membrane protein</topology>
    </subcellularLocation>
</comment>
<dbReference type="STRING" id="1216932.CM240_1833"/>
<dbReference type="InterPro" id="IPR002550">
    <property type="entry name" value="CNNM"/>
</dbReference>
<evidence type="ECO:0000256" key="1">
    <source>
        <dbReference type="ARBA" id="ARBA00004651"/>
    </source>
</evidence>
<dbReference type="Proteomes" id="UP000019426">
    <property type="component" value="Chromosome M2/40_rep1"/>
</dbReference>